<evidence type="ECO:0000313" key="2">
    <source>
        <dbReference type="EMBL" id="KAJ3831877.1"/>
    </source>
</evidence>
<dbReference type="AlphaFoldDB" id="A0AA38NWG6"/>
<feature type="compositionally biased region" description="Polar residues" evidence="1">
    <location>
        <begin position="119"/>
        <end position="131"/>
    </location>
</feature>
<evidence type="ECO:0000313" key="3">
    <source>
        <dbReference type="Proteomes" id="UP001163846"/>
    </source>
</evidence>
<feature type="compositionally biased region" description="Acidic residues" evidence="1">
    <location>
        <begin position="1176"/>
        <end position="1185"/>
    </location>
</feature>
<protein>
    <submittedName>
        <fullName evidence="2">Uncharacterized protein</fullName>
    </submittedName>
</protein>
<dbReference type="Proteomes" id="UP001163846">
    <property type="component" value="Unassembled WGS sequence"/>
</dbReference>
<feature type="compositionally biased region" description="Acidic residues" evidence="1">
    <location>
        <begin position="1194"/>
        <end position="1243"/>
    </location>
</feature>
<comment type="caution">
    <text evidence="2">The sequence shown here is derived from an EMBL/GenBank/DDBJ whole genome shotgun (WGS) entry which is preliminary data.</text>
</comment>
<organism evidence="2 3">
    <name type="scientific">Lentinula raphanica</name>
    <dbReference type="NCBI Taxonomy" id="153919"/>
    <lineage>
        <taxon>Eukaryota</taxon>
        <taxon>Fungi</taxon>
        <taxon>Dikarya</taxon>
        <taxon>Basidiomycota</taxon>
        <taxon>Agaricomycotina</taxon>
        <taxon>Agaricomycetes</taxon>
        <taxon>Agaricomycetidae</taxon>
        <taxon>Agaricales</taxon>
        <taxon>Marasmiineae</taxon>
        <taxon>Omphalotaceae</taxon>
        <taxon>Lentinula</taxon>
    </lineage>
</organism>
<dbReference type="Pfam" id="PF18759">
    <property type="entry name" value="Plavaka"/>
    <property type="match status" value="1"/>
</dbReference>
<feature type="compositionally biased region" description="Basic and acidic residues" evidence="1">
    <location>
        <begin position="41"/>
        <end position="66"/>
    </location>
</feature>
<dbReference type="InterPro" id="IPR041078">
    <property type="entry name" value="Plavaka"/>
</dbReference>
<feature type="region of interest" description="Disordered" evidence="1">
    <location>
        <begin position="385"/>
        <end position="404"/>
    </location>
</feature>
<feature type="region of interest" description="Disordered" evidence="1">
    <location>
        <begin position="118"/>
        <end position="159"/>
    </location>
</feature>
<feature type="region of interest" description="Disordered" evidence="1">
    <location>
        <begin position="1165"/>
        <end position="1260"/>
    </location>
</feature>
<feature type="compositionally biased region" description="Polar residues" evidence="1">
    <location>
        <begin position="74"/>
        <end position="85"/>
    </location>
</feature>
<feature type="region of interest" description="Disordered" evidence="1">
    <location>
        <begin position="891"/>
        <end position="915"/>
    </location>
</feature>
<feature type="compositionally biased region" description="Pro residues" evidence="1">
    <location>
        <begin position="136"/>
        <end position="159"/>
    </location>
</feature>
<reference evidence="2" key="1">
    <citation type="submission" date="2022-08" db="EMBL/GenBank/DDBJ databases">
        <authorList>
            <consortium name="DOE Joint Genome Institute"/>
            <person name="Min B."/>
            <person name="Riley R."/>
            <person name="Sierra-Patev S."/>
            <person name="Naranjo-Ortiz M."/>
            <person name="Looney B."/>
            <person name="Konkel Z."/>
            <person name="Slot J.C."/>
            <person name="Sakamoto Y."/>
            <person name="Steenwyk J.L."/>
            <person name="Rokas A."/>
            <person name="Carro J."/>
            <person name="Camarero S."/>
            <person name="Ferreira P."/>
            <person name="Molpeceres G."/>
            <person name="Ruiz-Duenas F.J."/>
            <person name="Serrano A."/>
            <person name="Henrissat B."/>
            <person name="Drula E."/>
            <person name="Hughes K.W."/>
            <person name="Mata J.L."/>
            <person name="Ishikawa N.K."/>
            <person name="Vargas-Isla R."/>
            <person name="Ushijima S."/>
            <person name="Smith C.A."/>
            <person name="Ahrendt S."/>
            <person name="Andreopoulos W."/>
            <person name="He G."/>
            <person name="Labutti K."/>
            <person name="Lipzen A."/>
            <person name="Ng V."/>
            <person name="Sandor L."/>
            <person name="Barry K."/>
            <person name="Martinez A.T."/>
            <person name="Xiao Y."/>
            <person name="Gibbons J.G."/>
            <person name="Terashima K."/>
            <person name="Hibbett D.S."/>
            <person name="Grigoriev I.V."/>
        </authorList>
    </citation>
    <scope>NUCLEOTIDE SEQUENCE</scope>
    <source>
        <strain evidence="2">TFB9207</strain>
    </source>
</reference>
<name>A0AA38NWG6_9AGAR</name>
<feature type="compositionally biased region" description="Basic residues" evidence="1">
    <location>
        <begin position="791"/>
        <end position="805"/>
    </location>
</feature>
<proteinExistence type="predicted"/>
<feature type="region of interest" description="Disordered" evidence="1">
    <location>
        <begin position="779"/>
        <end position="810"/>
    </location>
</feature>
<feature type="region of interest" description="Disordered" evidence="1">
    <location>
        <begin position="41"/>
        <end position="95"/>
    </location>
</feature>
<evidence type="ECO:0000256" key="1">
    <source>
        <dbReference type="SAM" id="MobiDB-lite"/>
    </source>
</evidence>
<sequence length="1260" mass="145395">MAGKFLCPSCNKDCGSSQKLSQHISASKKCKLKPVLDVKSKKDRLERPKKIPRTVGKDVTDEEHQVLDGLVDAGSTSSAAPTENQPVPPPSLEPVRVELKPSQTGRTRFLPARLRDNLPSLSRSLPSTFQAENLPESPPPVPAAAPSPAHFPTPTPKPETPLHYVDTPVDEFGVYRSYPELPDSIPDEEVAMADVCEGAGFPVPPPSNPLSIFGTHAKKIVDNIFAPFLNATVFRLMEWFYNENQTKSIADLNNLVNNVLLPDDFQQEHLRGFSAQKVLKDMDDFGGPKEFSQPDDGWIESSVRIPVPCSGVKQLEKDAPTYELKGIFYRKPLEVVKSVFQSTESKKFHYTPFRLYQQHFSESSNTHESVRLHSELYNSDSFLDEHEKVQRQQRERLRKNPEDPSLHVPNALAAMMLWSDATQVGTWGDESMWPVYLYFGNQSKYDRAKPSSFAAHHLAYIPKLPDDFQNFYKEHYGHAPTEAVLTHMRRELMQAVWDLILDDEFMEAYENGIVLTCGDNKIQRIFPRIFTYSADYPEKVLLACLKCLGQYPCVHCLTEKSQIDQLGTIPDRRRRERKARVDDVHRQSSIEKVRSWIFDYGHSLASKAVDFLLKPYSWVPTRNTFSARFSQFGFNFYNMLVPDVLHEIELGVWKAILLHLIRMLFYRGNDVVLTMNERYRRIPPFGQSTIRRINKHVSAMKNLAARDYEDFLQVSLPVFEGLFPAHDKEIRKLLFDLNSVHSFAKLRLHSDFSLNMLDNFITELGKSLRTFQKKVSPHYKTKELPKETSSRQRRRTAAAQRKGKQKANQNEDNEAKLKLFNLSTYKIHVLGYYVRFIRFVGTTDGYTTQTGELEHRRVKRFYARTNKVFKYTRQVVGHERRIRIIKSIQRNLRRSSESPADPRVPFDHSDPIPPTEPECRYKISNDTSKWVHIHHFMNDNKDDPAVTSFYRKLQEHLYCRLTETSESENISPEQRSTVKIKLDRMYRHKVLRVNYTTYDFRRCQDSINPRTHPDIMVGASDNTSDHPYWYARVIGIFHVLVQHDRGPLTQIDFLWVRWFELDAQHEFGFQTKHLPRIGFIDGYEACAFGFIDPASVVRAVHLIPAFSLGKTDKIMGPSVARRKSENDKDWVRYYIGIFSDRDMVVRFCPDLALGQHPKLVLQPLAESDSEHQSDIEANDEDDDIPLEPIPDAPPDLDFEAMEDEEYDPEEFADYGYEEEEEEEEKEEEEEDGDGDIGPEDGEDPINHDMEVLDQEGYGLL</sequence>
<keyword evidence="3" id="KW-1185">Reference proteome</keyword>
<dbReference type="EMBL" id="MU807185">
    <property type="protein sequence ID" value="KAJ3831877.1"/>
    <property type="molecule type" value="Genomic_DNA"/>
</dbReference>
<feature type="compositionally biased region" description="Basic and acidic residues" evidence="1">
    <location>
        <begin position="780"/>
        <end position="790"/>
    </location>
</feature>
<gene>
    <name evidence="2" type="ORF">F5878DRAFT_667096</name>
</gene>
<accession>A0AA38NWG6</accession>